<comment type="caution">
    <text evidence="1">The sequence shown here is derived from an EMBL/GenBank/DDBJ whole genome shotgun (WGS) entry which is preliminary data.</text>
</comment>
<name>X0W023_9ZZZZ</name>
<proteinExistence type="predicted"/>
<sequence>MWLIPTKKEVKKSFNKIKSHIKELTAQSLKNKEDINSNKEKIARLEGAISVLLKSQSHSNLRQSQKVFETKVVQKVRRNKKALVMSEISKLIPSMSVIDVFDIIVKEKGLCSKASFYRYIQSLKKSNEIKLRQN</sequence>
<organism evidence="1">
    <name type="scientific">marine sediment metagenome</name>
    <dbReference type="NCBI Taxonomy" id="412755"/>
    <lineage>
        <taxon>unclassified sequences</taxon>
        <taxon>metagenomes</taxon>
        <taxon>ecological metagenomes</taxon>
    </lineage>
</organism>
<dbReference type="EMBL" id="BARS01030616">
    <property type="protein sequence ID" value="GAG23890.1"/>
    <property type="molecule type" value="Genomic_DNA"/>
</dbReference>
<evidence type="ECO:0000313" key="1">
    <source>
        <dbReference type="EMBL" id="GAG23890.1"/>
    </source>
</evidence>
<protein>
    <submittedName>
        <fullName evidence="1">Uncharacterized protein</fullName>
    </submittedName>
</protein>
<dbReference type="AlphaFoldDB" id="X0W023"/>
<gene>
    <name evidence="1" type="ORF">S01H1_47737</name>
</gene>
<accession>X0W023</accession>
<reference evidence="1" key="1">
    <citation type="journal article" date="2014" name="Front. Microbiol.">
        <title>High frequency of phylogenetically diverse reductive dehalogenase-homologous genes in deep subseafloor sedimentary metagenomes.</title>
        <authorList>
            <person name="Kawai M."/>
            <person name="Futagami T."/>
            <person name="Toyoda A."/>
            <person name="Takaki Y."/>
            <person name="Nishi S."/>
            <person name="Hori S."/>
            <person name="Arai W."/>
            <person name="Tsubouchi T."/>
            <person name="Morono Y."/>
            <person name="Uchiyama I."/>
            <person name="Ito T."/>
            <person name="Fujiyama A."/>
            <person name="Inagaki F."/>
            <person name="Takami H."/>
        </authorList>
    </citation>
    <scope>NUCLEOTIDE SEQUENCE</scope>
    <source>
        <strain evidence="1">Expedition CK06-06</strain>
    </source>
</reference>